<evidence type="ECO:0000313" key="3">
    <source>
        <dbReference type="Proteomes" id="UP000070589"/>
    </source>
</evidence>
<dbReference type="PANTHER" id="PTHR43796:SF2">
    <property type="entry name" value="CARBOXYNORSPERMIDINE SYNTHASE"/>
    <property type="match status" value="1"/>
</dbReference>
<dbReference type="SUPFAM" id="SSF51735">
    <property type="entry name" value="NAD(P)-binding Rossmann-fold domains"/>
    <property type="match status" value="1"/>
</dbReference>
<dbReference type="EMBL" id="LHXL01000012">
    <property type="protein sequence ID" value="KXA90153.1"/>
    <property type="molecule type" value="Genomic_DNA"/>
</dbReference>
<name>A0A133U7I7_9EURY</name>
<feature type="domain" description="Saccharopine dehydrogenase NADP binding" evidence="1">
    <location>
        <begin position="3"/>
        <end position="128"/>
    </location>
</feature>
<dbReference type="AlphaFoldDB" id="A0A133U7I7"/>
<gene>
    <name evidence="2" type="ORF">AKJ62_01625</name>
</gene>
<proteinExistence type="predicted"/>
<dbReference type="Proteomes" id="UP000070589">
    <property type="component" value="Unassembled WGS sequence"/>
</dbReference>
<dbReference type="PANTHER" id="PTHR43796">
    <property type="entry name" value="CARBOXYNORSPERMIDINE SYNTHASE"/>
    <property type="match status" value="1"/>
</dbReference>
<dbReference type="InterPro" id="IPR005097">
    <property type="entry name" value="Sacchrp_dh_NADP-bd"/>
</dbReference>
<evidence type="ECO:0000313" key="2">
    <source>
        <dbReference type="EMBL" id="KXA90153.1"/>
    </source>
</evidence>
<protein>
    <recommendedName>
        <fullName evidence="1">Saccharopine dehydrogenase NADP binding domain-containing protein</fullName>
    </recommendedName>
</protein>
<organism evidence="2 3">
    <name type="scientific">candidate division MSBL1 archaeon SCGC-AAA259D14</name>
    <dbReference type="NCBI Taxonomy" id="1698261"/>
    <lineage>
        <taxon>Archaea</taxon>
        <taxon>Methanobacteriati</taxon>
        <taxon>Methanobacteriota</taxon>
        <taxon>candidate division MSBL1</taxon>
    </lineage>
</organism>
<keyword evidence="3" id="KW-1185">Reference proteome</keyword>
<sequence>MEIVVLGCGSVGSGVTRDLVSEESRGIDKVIVSDSREEKAKQVKDELGDDRIDPKFCDVSDRGQTLELLDGADVCVNCVPTRAGYQIDIMKAALEAECPYLDIGGLYHTTLEQKKLHGDFAKEGVPAVLGWVRLLDRLMFLRVMVRKNLKKWKKWSYILSGRIWDRKARFLYLFIPYSLL</sequence>
<dbReference type="InterPro" id="IPR036291">
    <property type="entry name" value="NAD(P)-bd_dom_sf"/>
</dbReference>
<evidence type="ECO:0000259" key="1">
    <source>
        <dbReference type="Pfam" id="PF03435"/>
    </source>
</evidence>
<dbReference type="Gene3D" id="3.40.50.720">
    <property type="entry name" value="NAD(P)-binding Rossmann-like Domain"/>
    <property type="match status" value="1"/>
</dbReference>
<accession>A0A133U7I7</accession>
<reference evidence="2 3" key="1">
    <citation type="journal article" date="2016" name="Sci. Rep.">
        <title>Metabolic traits of an uncultured archaeal lineage -MSBL1- from brine pools of the Red Sea.</title>
        <authorList>
            <person name="Mwirichia R."/>
            <person name="Alam I."/>
            <person name="Rashid M."/>
            <person name="Vinu M."/>
            <person name="Ba-Alawi W."/>
            <person name="Anthony Kamau A."/>
            <person name="Kamanda Ngugi D."/>
            <person name="Goker M."/>
            <person name="Klenk H.P."/>
            <person name="Bajic V."/>
            <person name="Stingl U."/>
        </authorList>
    </citation>
    <scope>NUCLEOTIDE SEQUENCE [LARGE SCALE GENOMIC DNA]</scope>
    <source>
        <strain evidence="2">SCGC-AAA259D14</strain>
    </source>
</reference>
<comment type="caution">
    <text evidence="2">The sequence shown here is derived from an EMBL/GenBank/DDBJ whole genome shotgun (WGS) entry which is preliminary data.</text>
</comment>
<dbReference type="Pfam" id="PF03435">
    <property type="entry name" value="Sacchrp_dh_NADP"/>
    <property type="match status" value="1"/>
</dbReference>